<keyword evidence="9 16" id="KW-0249">Electron transport</keyword>
<keyword evidence="14 16" id="KW-0472">Membrane</keyword>
<comment type="subcellular location">
    <subcellularLocation>
        <location evidence="1 16">Mitochondrion membrane</location>
        <topology evidence="1 16">Multi-pass membrane protein</topology>
    </subcellularLocation>
</comment>
<geneLocation type="mitochondrion" evidence="19"/>
<sequence>MLKTLLPTLMLAPMTLLSPPNLLWVNTTTHSLLIALMSLQWLLPTYLPMKTTTLYTGMDQISSPLVVLSYWLLPLMVMASQNHLQHEPLTRKRIFLLTLLTVQPFIIVAFSATELTLFYISFEATLIPTLILITRWGNQPERLSAGTYLMFYTLASSLPLLVALLHLHAQVGTLHLPTLKLTHLPPTNPWPATLLSLALLLAFMVKAPLYGLHLWLPKAHVEAPIAGSMLLAALLLKLGGYGIMRATYLMNPLQDMVYYPFLTLALWGALMTSSICLRQTDLKSMIAYSSVSHMGLVIAASIIQTPWSFSGAMILMIAHGLTSSMLFCLANSNYERTHSRILLLTRGLQPLLPLMSTWWLLANLANMALPPTPNLMAELTIMAALFNWSTPTIILTGAATLLTALYTLFMLLTTQRGNPPSHITTIQNTNTREHLLMFLHIIPLLLLILKPELISGMPT</sequence>
<protein>
    <recommendedName>
        <fullName evidence="4 16">NADH-ubiquinone oxidoreductase chain 4</fullName>
        <ecNumber evidence="3 16">7.1.1.2</ecNumber>
    </recommendedName>
</protein>
<feature type="domain" description="NADH:ubiquinone oxidoreductase chain 4 N-terminal" evidence="18">
    <location>
        <begin position="1"/>
        <end position="108"/>
    </location>
</feature>
<dbReference type="PANTHER" id="PTHR43507">
    <property type="entry name" value="NADH-UBIQUINONE OXIDOREDUCTASE CHAIN 4"/>
    <property type="match status" value="1"/>
</dbReference>
<comment type="function">
    <text evidence="16">Core subunit of the mitochondrial membrane respiratory chain NADH dehydrogenase (Complex I) which catalyzes electron transfer from NADH through the respiratory chain, using ubiquinone as an electron acceptor. Essential for the catalytic activity and assembly of complex I.</text>
</comment>
<evidence type="ECO:0000256" key="5">
    <source>
        <dbReference type="ARBA" id="ARBA00022448"/>
    </source>
</evidence>
<comment type="catalytic activity">
    <reaction evidence="15 16">
        <text>a ubiquinone + NADH + 5 H(+)(in) = a ubiquinol + NAD(+) + 4 H(+)(out)</text>
        <dbReference type="Rhea" id="RHEA:29091"/>
        <dbReference type="Rhea" id="RHEA-COMP:9565"/>
        <dbReference type="Rhea" id="RHEA-COMP:9566"/>
        <dbReference type="ChEBI" id="CHEBI:15378"/>
        <dbReference type="ChEBI" id="CHEBI:16389"/>
        <dbReference type="ChEBI" id="CHEBI:17976"/>
        <dbReference type="ChEBI" id="CHEBI:57540"/>
        <dbReference type="ChEBI" id="CHEBI:57945"/>
        <dbReference type="EC" id="7.1.1.2"/>
    </reaction>
</comment>
<evidence type="ECO:0000256" key="16">
    <source>
        <dbReference type="RuleBase" id="RU003297"/>
    </source>
</evidence>
<dbReference type="PANTHER" id="PTHR43507:SF20">
    <property type="entry name" value="NADH-UBIQUINONE OXIDOREDUCTASE CHAIN 4"/>
    <property type="match status" value="1"/>
</dbReference>
<feature type="domain" description="NADH:quinone oxidoreductase/Mrp antiporter transmembrane" evidence="17">
    <location>
        <begin position="112"/>
        <end position="402"/>
    </location>
</feature>
<dbReference type="AlphaFoldDB" id="B7SLX7"/>
<reference evidence="19" key="1">
    <citation type="journal article" date="2009" name="Mol. Biol. Evol.">
        <title>Toward resolving deep neoaves phylogeny: data, signal enhancement, and priors.</title>
        <authorList>
            <person name="Pratt R.C."/>
            <person name="Gibb G.C."/>
            <person name="Morgan-Richards M."/>
            <person name="Phillips M.J."/>
            <person name="Hendy M.D."/>
            <person name="Penny D."/>
        </authorList>
    </citation>
    <scope>NUCLEOTIDE SEQUENCE</scope>
</reference>
<dbReference type="PRINTS" id="PR01437">
    <property type="entry name" value="NUOXDRDTASE4"/>
</dbReference>
<dbReference type="EMBL" id="EU410491">
    <property type="protein sequence ID" value="ABY82577.1"/>
    <property type="molecule type" value="Genomic_DNA"/>
</dbReference>
<evidence type="ECO:0000313" key="19">
    <source>
        <dbReference type="EMBL" id="ABY82577.1"/>
    </source>
</evidence>
<keyword evidence="13 16" id="KW-0496">Mitochondrion</keyword>
<dbReference type="GO" id="GO:0003954">
    <property type="term" value="F:NADH dehydrogenase activity"/>
    <property type="evidence" value="ECO:0007669"/>
    <property type="project" value="TreeGrafter"/>
</dbReference>
<proteinExistence type="inferred from homology"/>
<feature type="transmembrane region" description="Helical" evidence="16">
    <location>
        <begin position="149"/>
        <end position="169"/>
    </location>
</feature>
<dbReference type="EC" id="7.1.1.2" evidence="3 16"/>
<evidence type="ECO:0000259" key="17">
    <source>
        <dbReference type="Pfam" id="PF00361"/>
    </source>
</evidence>
<accession>B7SLX7</accession>
<evidence type="ECO:0000256" key="9">
    <source>
        <dbReference type="ARBA" id="ARBA00022982"/>
    </source>
</evidence>
<evidence type="ECO:0000256" key="12">
    <source>
        <dbReference type="ARBA" id="ARBA00023075"/>
    </source>
</evidence>
<evidence type="ECO:0000256" key="2">
    <source>
        <dbReference type="ARBA" id="ARBA00009025"/>
    </source>
</evidence>
<dbReference type="Pfam" id="PF01059">
    <property type="entry name" value="Oxidored_q5_N"/>
    <property type="match status" value="1"/>
</dbReference>
<feature type="transmembrane region" description="Helical" evidence="16">
    <location>
        <begin position="63"/>
        <end position="82"/>
    </location>
</feature>
<feature type="transmembrane region" description="Helical" evidence="16">
    <location>
        <begin position="284"/>
        <end position="303"/>
    </location>
</feature>
<feature type="transmembrane region" description="Helical" evidence="16">
    <location>
        <begin position="433"/>
        <end position="449"/>
    </location>
</feature>
<keyword evidence="5 16" id="KW-0813">Transport</keyword>
<dbReference type="GO" id="GO:0008137">
    <property type="term" value="F:NADH dehydrogenase (ubiquinone) activity"/>
    <property type="evidence" value="ECO:0007669"/>
    <property type="project" value="UniProtKB-UniRule"/>
</dbReference>
<feature type="transmembrane region" description="Helical" evidence="16">
    <location>
        <begin position="94"/>
        <end position="112"/>
    </location>
</feature>
<dbReference type="InterPro" id="IPR001750">
    <property type="entry name" value="ND/Mrp_TM"/>
</dbReference>
<keyword evidence="12 16" id="KW-0830">Ubiquinone</keyword>
<keyword evidence="10 16" id="KW-1133">Transmembrane helix</keyword>
<evidence type="ECO:0000256" key="10">
    <source>
        <dbReference type="ARBA" id="ARBA00022989"/>
    </source>
</evidence>
<dbReference type="InterPro" id="IPR000260">
    <property type="entry name" value="NADH4_N"/>
</dbReference>
<keyword evidence="11 16" id="KW-0520">NAD</keyword>
<evidence type="ECO:0000256" key="13">
    <source>
        <dbReference type="ARBA" id="ARBA00023128"/>
    </source>
</evidence>
<keyword evidence="7 16" id="KW-0812">Transmembrane</keyword>
<organism evidence="19">
    <name type="scientific">Tyto alba</name>
    <name type="common">Barn owl</name>
    <dbReference type="NCBI Taxonomy" id="56313"/>
    <lineage>
        <taxon>Eukaryota</taxon>
        <taxon>Metazoa</taxon>
        <taxon>Chordata</taxon>
        <taxon>Craniata</taxon>
        <taxon>Vertebrata</taxon>
        <taxon>Euteleostomi</taxon>
        <taxon>Archelosauria</taxon>
        <taxon>Archosauria</taxon>
        <taxon>Dinosauria</taxon>
        <taxon>Saurischia</taxon>
        <taxon>Theropoda</taxon>
        <taxon>Coelurosauria</taxon>
        <taxon>Aves</taxon>
        <taxon>Neognathae</taxon>
        <taxon>Neoaves</taxon>
        <taxon>Telluraves</taxon>
        <taxon>Strigiformes</taxon>
        <taxon>Tytonidae</taxon>
        <taxon>Tyto</taxon>
    </lineage>
</organism>
<evidence type="ECO:0000256" key="6">
    <source>
        <dbReference type="ARBA" id="ARBA00022660"/>
    </source>
</evidence>
<comment type="similarity">
    <text evidence="2 16">Belongs to the complex I subunit 4 family.</text>
</comment>
<keyword evidence="8" id="KW-1278">Translocase</keyword>
<evidence type="ECO:0000256" key="11">
    <source>
        <dbReference type="ARBA" id="ARBA00023027"/>
    </source>
</evidence>
<dbReference type="Pfam" id="PF00361">
    <property type="entry name" value="Proton_antipo_M"/>
    <property type="match status" value="1"/>
</dbReference>
<evidence type="ECO:0000259" key="18">
    <source>
        <dbReference type="Pfam" id="PF01059"/>
    </source>
</evidence>
<feature type="transmembrane region" description="Helical" evidence="16">
    <location>
        <begin position="21"/>
        <end position="43"/>
    </location>
</feature>
<feature type="transmembrane region" description="Helical" evidence="16">
    <location>
        <begin position="189"/>
        <end position="212"/>
    </location>
</feature>
<feature type="transmembrane region" description="Helical" evidence="16">
    <location>
        <begin position="224"/>
        <end position="244"/>
    </location>
</feature>
<evidence type="ECO:0000256" key="15">
    <source>
        <dbReference type="ARBA" id="ARBA00049551"/>
    </source>
</evidence>
<dbReference type="GO" id="GO:0015990">
    <property type="term" value="P:electron transport coupled proton transport"/>
    <property type="evidence" value="ECO:0007669"/>
    <property type="project" value="TreeGrafter"/>
</dbReference>
<feature type="transmembrane region" description="Helical" evidence="16">
    <location>
        <begin position="389"/>
        <end position="412"/>
    </location>
</feature>
<dbReference type="GO" id="GO:0042773">
    <property type="term" value="P:ATP synthesis coupled electron transport"/>
    <property type="evidence" value="ECO:0007669"/>
    <property type="project" value="InterPro"/>
</dbReference>
<dbReference type="InterPro" id="IPR010227">
    <property type="entry name" value="NADH_Q_OxRdtase_chainM/4"/>
</dbReference>
<feature type="transmembrane region" description="Helical" evidence="16">
    <location>
        <begin position="351"/>
        <end position="369"/>
    </location>
</feature>
<dbReference type="NCBIfam" id="TIGR01972">
    <property type="entry name" value="NDH_I_M"/>
    <property type="match status" value="1"/>
</dbReference>
<evidence type="ECO:0000256" key="8">
    <source>
        <dbReference type="ARBA" id="ARBA00022967"/>
    </source>
</evidence>
<name>B7SLX7_TYTAL</name>
<evidence type="ECO:0000256" key="14">
    <source>
        <dbReference type="ARBA" id="ARBA00023136"/>
    </source>
</evidence>
<feature type="transmembrane region" description="Helical" evidence="16">
    <location>
        <begin position="118"/>
        <end position="137"/>
    </location>
</feature>
<feature type="transmembrane region" description="Helical" evidence="16">
    <location>
        <begin position="309"/>
        <end position="330"/>
    </location>
</feature>
<evidence type="ECO:0000256" key="4">
    <source>
        <dbReference type="ARBA" id="ARBA00021006"/>
    </source>
</evidence>
<dbReference type="InterPro" id="IPR003918">
    <property type="entry name" value="NADH_UbQ_OxRdtase"/>
</dbReference>
<keyword evidence="6 16" id="KW-0679">Respiratory chain</keyword>
<evidence type="ECO:0000256" key="3">
    <source>
        <dbReference type="ARBA" id="ARBA00012944"/>
    </source>
</evidence>
<evidence type="ECO:0000256" key="7">
    <source>
        <dbReference type="ARBA" id="ARBA00022692"/>
    </source>
</evidence>
<feature type="transmembrane region" description="Helical" evidence="16">
    <location>
        <begin position="256"/>
        <end position="277"/>
    </location>
</feature>
<evidence type="ECO:0000256" key="1">
    <source>
        <dbReference type="ARBA" id="ARBA00004225"/>
    </source>
</evidence>
<dbReference type="GO" id="GO:0031966">
    <property type="term" value="C:mitochondrial membrane"/>
    <property type="evidence" value="ECO:0007669"/>
    <property type="project" value="UniProtKB-SubCell"/>
</dbReference>
<dbReference type="GO" id="GO:0048039">
    <property type="term" value="F:ubiquinone binding"/>
    <property type="evidence" value="ECO:0007669"/>
    <property type="project" value="TreeGrafter"/>
</dbReference>